<dbReference type="SUPFAM" id="SSF52540">
    <property type="entry name" value="P-loop containing nucleoside triphosphate hydrolases"/>
    <property type="match status" value="1"/>
</dbReference>
<protein>
    <recommendedName>
        <fullName evidence="3">Sulfotransferase</fullName>
    </recommendedName>
</protein>
<feature type="compositionally biased region" description="Low complexity" evidence="1">
    <location>
        <begin position="83"/>
        <end position="95"/>
    </location>
</feature>
<feature type="region of interest" description="Disordered" evidence="1">
    <location>
        <begin position="72"/>
        <end position="95"/>
    </location>
</feature>
<accession>A0A6J4QRH1</accession>
<feature type="region of interest" description="Disordered" evidence="1">
    <location>
        <begin position="1"/>
        <end position="22"/>
    </location>
</feature>
<gene>
    <name evidence="2" type="ORF">AVDCRST_MAG02-1010</name>
</gene>
<name>A0A6J4QRH1_9ACTN</name>
<sequence>MAPGPRFADARGRNRRAGTPAAEEGRTVFFIVGHGKSGTTWLARLLGSHPEILCLWEGRFFGKKWYREDLRAGGRRCRPERSPAPSSTPGTSSCG</sequence>
<dbReference type="EMBL" id="CADCVH010000034">
    <property type="protein sequence ID" value="CAA9452757.1"/>
    <property type="molecule type" value="Genomic_DNA"/>
</dbReference>
<dbReference type="InterPro" id="IPR027417">
    <property type="entry name" value="P-loop_NTPase"/>
</dbReference>
<dbReference type="Gene3D" id="3.40.50.300">
    <property type="entry name" value="P-loop containing nucleotide triphosphate hydrolases"/>
    <property type="match status" value="1"/>
</dbReference>
<evidence type="ECO:0000256" key="1">
    <source>
        <dbReference type="SAM" id="MobiDB-lite"/>
    </source>
</evidence>
<feature type="compositionally biased region" description="Basic and acidic residues" evidence="1">
    <location>
        <begin position="72"/>
        <end position="81"/>
    </location>
</feature>
<dbReference type="Pfam" id="PF13469">
    <property type="entry name" value="Sulfotransfer_3"/>
    <property type="match status" value="1"/>
</dbReference>
<evidence type="ECO:0008006" key="3">
    <source>
        <dbReference type="Google" id="ProtNLM"/>
    </source>
</evidence>
<proteinExistence type="predicted"/>
<evidence type="ECO:0000313" key="2">
    <source>
        <dbReference type="EMBL" id="CAA9452757.1"/>
    </source>
</evidence>
<reference evidence="2" key="1">
    <citation type="submission" date="2020-02" db="EMBL/GenBank/DDBJ databases">
        <authorList>
            <person name="Meier V. D."/>
        </authorList>
    </citation>
    <scope>NUCLEOTIDE SEQUENCE</scope>
    <source>
        <strain evidence="2">AVDCRST_MAG02</strain>
    </source>
</reference>
<organism evidence="2">
    <name type="scientific">uncultured Rubrobacteraceae bacterium</name>
    <dbReference type="NCBI Taxonomy" id="349277"/>
    <lineage>
        <taxon>Bacteria</taxon>
        <taxon>Bacillati</taxon>
        <taxon>Actinomycetota</taxon>
        <taxon>Rubrobacteria</taxon>
        <taxon>Rubrobacterales</taxon>
        <taxon>Rubrobacteraceae</taxon>
        <taxon>environmental samples</taxon>
    </lineage>
</organism>
<dbReference type="AlphaFoldDB" id="A0A6J4QRH1"/>